<gene>
    <name evidence="1" type="ORF">DEF24_21000</name>
</gene>
<evidence type="ECO:0000313" key="1">
    <source>
        <dbReference type="EMBL" id="RCV53151.1"/>
    </source>
</evidence>
<comment type="caution">
    <text evidence="1">The sequence shown here is derived from an EMBL/GenBank/DDBJ whole genome shotgun (WGS) entry which is preliminary data.</text>
</comment>
<evidence type="ECO:0000313" key="2">
    <source>
        <dbReference type="Proteomes" id="UP000253318"/>
    </source>
</evidence>
<sequence length="137" mass="15038">MDFIAAYLAEHLSPSQLRELADDLDNVERRAWLTRCLPNAADDAARHADTRRSIRAARDGLTAAEISERRRAARRHARPGGILGAVIAAEESRISRLAEYDGRPYRATAGPPHARGGDPVRQQKEIAAVLPAPRTRG</sequence>
<name>A0A368T0S5_9ACTN</name>
<reference evidence="1 2" key="1">
    <citation type="submission" date="2018-04" db="EMBL/GenBank/DDBJ databases">
        <title>Novel actinobacteria from marine sediment.</title>
        <authorList>
            <person name="Ng Z.Y."/>
            <person name="Tan G.Y.A."/>
        </authorList>
    </citation>
    <scope>NUCLEOTIDE SEQUENCE [LARGE SCALE GENOMIC DNA]</scope>
    <source>
        <strain evidence="1 2">TPS81</strain>
    </source>
</reference>
<protein>
    <submittedName>
        <fullName evidence="1">Uncharacterized protein</fullName>
    </submittedName>
</protein>
<dbReference type="RefSeq" id="WP_114400329.1">
    <property type="nucleotide sequence ID" value="NZ_QEIM01000208.1"/>
</dbReference>
<dbReference type="EMBL" id="QEIN01000200">
    <property type="protein sequence ID" value="RCV53151.1"/>
    <property type="molecule type" value="Genomic_DNA"/>
</dbReference>
<keyword evidence="2" id="KW-1185">Reference proteome</keyword>
<dbReference type="AlphaFoldDB" id="A0A368T0S5"/>
<accession>A0A368T0S5</accession>
<organism evidence="1 2">
    <name type="scientific">Marinitenerispora sediminis</name>
    <dbReference type="NCBI Taxonomy" id="1931232"/>
    <lineage>
        <taxon>Bacteria</taxon>
        <taxon>Bacillati</taxon>
        <taxon>Actinomycetota</taxon>
        <taxon>Actinomycetes</taxon>
        <taxon>Streptosporangiales</taxon>
        <taxon>Nocardiopsidaceae</taxon>
        <taxon>Marinitenerispora</taxon>
    </lineage>
</organism>
<proteinExistence type="predicted"/>
<dbReference type="Proteomes" id="UP000253318">
    <property type="component" value="Unassembled WGS sequence"/>
</dbReference>